<evidence type="ECO:0000313" key="2">
    <source>
        <dbReference type="Proteomes" id="UP001432202"/>
    </source>
</evidence>
<organism evidence="1 2">
    <name type="scientific">Sulfolobus tengchongensis</name>
    <dbReference type="NCBI Taxonomy" id="207809"/>
    <lineage>
        <taxon>Archaea</taxon>
        <taxon>Thermoproteota</taxon>
        <taxon>Thermoprotei</taxon>
        <taxon>Sulfolobales</taxon>
        <taxon>Sulfolobaceae</taxon>
        <taxon>Sulfolobus</taxon>
    </lineage>
</organism>
<dbReference type="EMBL" id="CP146017">
    <property type="protein sequence ID" value="WWQ61894.1"/>
    <property type="molecule type" value="Genomic_DNA"/>
</dbReference>
<name>A0AAX4L4J2_9CREN</name>
<evidence type="ECO:0000313" key="1">
    <source>
        <dbReference type="EMBL" id="WWQ61894.1"/>
    </source>
</evidence>
<gene>
    <name evidence="1" type="ORF">V6M85_13960</name>
</gene>
<accession>A0AAX4L4J2</accession>
<keyword evidence="2" id="KW-1185">Reference proteome</keyword>
<protein>
    <submittedName>
        <fullName evidence="1">Uncharacterized protein</fullName>
    </submittedName>
</protein>
<dbReference type="Proteomes" id="UP001432202">
    <property type="component" value="Plasmid pRT2"/>
</dbReference>
<sequence>MAAASVKIEKCKDYDGLCVTLNGKSYDMYDFFQKAIDKALHSQNFDVISFAEIDSESNFKEYLVFALTQRTILEKFIVRFEETALRIGITFGDTRVPVMLKYDQIFPEISNSR</sequence>
<dbReference type="AlphaFoldDB" id="A0AAX4L4J2"/>
<dbReference type="RefSeq" id="WP_338604927.1">
    <property type="nucleotide sequence ID" value="NZ_CP146017.1"/>
</dbReference>
<dbReference type="GeneID" id="89337895"/>
<geneLocation type="plasmid" evidence="1 2">
    <name>pRT2</name>
</geneLocation>
<proteinExistence type="predicted"/>
<keyword evidence="1" id="KW-0614">Plasmid</keyword>
<reference evidence="1 2" key="1">
    <citation type="submission" date="2024-02" db="EMBL/GenBank/DDBJ databases">
        <title>STSV induces naive adaptation in Sulfolobus.</title>
        <authorList>
            <person name="Xiang X."/>
            <person name="Song M."/>
        </authorList>
    </citation>
    <scope>NUCLEOTIDE SEQUENCE [LARGE SCALE GENOMIC DNA]</scope>
    <source>
        <strain evidence="1 2">RT2</strain>
        <plasmid evidence="1 2">pRT2</plasmid>
    </source>
</reference>